<proteinExistence type="predicted"/>
<dbReference type="RefSeq" id="WP_039814430.1">
    <property type="nucleotide sequence ID" value="NZ_UGRY01000005.1"/>
</dbReference>
<keyword evidence="3" id="KW-1185">Reference proteome</keyword>
<dbReference type="PANTHER" id="PTHR35010">
    <property type="entry name" value="BLL4672 PROTEIN-RELATED"/>
    <property type="match status" value="1"/>
</dbReference>
<dbReference type="PROSITE" id="PS50943">
    <property type="entry name" value="HTH_CROC1"/>
    <property type="match status" value="1"/>
</dbReference>
<feature type="domain" description="HTH cro/C1-type" evidence="1">
    <location>
        <begin position="10"/>
        <end position="64"/>
    </location>
</feature>
<evidence type="ECO:0000313" key="3">
    <source>
        <dbReference type="Proteomes" id="UP000255467"/>
    </source>
</evidence>
<evidence type="ECO:0000259" key="1">
    <source>
        <dbReference type="PROSITE" id="PS50943"/>
    </source>
</evidence>
<dbReference type="Proteomes" id="UP000255467">
    <property type="component" value="Unassembled WGS sequence"/>
</dbReference>
<dbReference type="Gene3D" id="3.30.450.180">
    <property type="match status" value="1"/>
</dbReference>
<dbReference type="InterPro" id="IPR001387">
    <property type="entry name" value="Cro/C1-type_HTH"/>
</dbReference>
<dbReference type="CDD" id="cd00093">
    <property type="entry name" value="HTH_XRE"/>
    <property type="match status" value="1"/>
</dbReference>
<dbReference type="OrthoDB" id="2959414at2"/>
<dbReference type="PANTHER" id="PTHR35010:SF4">
    <property type="entry name" value="BLL5781 PROTEIN"/>
    <property type="match status" value="1"/>
</dbReference>
<sequence length="263" mass="28809">MATQTAGDLLRHWRTTRRLSQLELAGRAETSTRHLSFIETGRATPSRAMLLHLADELDIPLRERNRMLLAAGYAPVYTEPALDNPAMAPIRTVLRQILTGHEPHPALAVDANWNMVDANAGIALFLDGVDPALLTQPVNALRLSLHPDGLAPRITNLPEWRGHILERLQRQIDVSGAPELTALRDELRAYPGGEEHPGLPDPDQAVVPLRLRLDGHDLSFISITTVFGTPMNVTVAELAIEAFFPADPATATLLRDRIAVAAQ</sequence>
<name>A0A379JJF0_9NOCA</name>
<dbReference type="AlphaFoldDB" id="A0A379JJF0"/>
<dbReference type="EMBL" id="UGRY01000005">
    <property type="protein sequence ID" value="SUD48702.1"/>
    <property type="molecule type" value="Genomic_DNA"/>
</dbReference>
<protein>
    <submittedName>
        <fullName evidence="2">Transcriptional regulator, y4mF family</fullName>
    </submittedName>
</protein>
<dbReference type="Pfam" id="PF17765">
    <property type="entry name" value="MLTR_LBD"/>
    <property type="match status" value="1"/>
</dbReference>
<gene>
    <name evidence="2" type="ORF">NCTC1934_06039</name>
</gene>
<dbReference type="Pfam" id="PF13560">
    <property type="entry name" value="HTH_31"/>
    <property type="match status" value="1"/>
</dbReference>
<dbReference type="STRING" id="1406858.GCA_000710895_04713"/>
<evidence type="ECO:0000313" key="2">
    <source>
        <dbReference type="EMBL" id="SUD48702.1"/>
    </source>
</evidence>
<dbReference type="InterPro" id="IPR010982">
    <property type="entry name" value="Lambda_DNA-bd_dom_sf"/>
</dbReference>
<dbReference type="Gene3D" id="1.10.260.40">
    <property type="entry name" value="lambda repressor-like DNA-binding domains"/>
    <property type="match status" value="1"/>
</dbReference>
<dbReference type="SUPFAM" id="SSF47413">
    <property type="entry name" value="lambda repressor-like DNA-binding domains"/>
    <property type="match status" value="1"/>
</dbReference>
<accession>A0A379JJF0</accession>
<dbReference type="SMART" id="SM00530">
    <property type="entry name" value="HTH_XRE"/>
    <property type="match status" value="1"/>
</dbReference>
<organism evidence="2 3">
    <name type="scientific">Nocardia otitidiscaviarum</name>
    <dbReference type="NCBI Taxonomy" id="1823"/>
    <lineage>
        <taxon>Bacteria</taxon>
        <taxon>Bacillati</taxon>
        <taxon>Actinomycetota</taxon>
        <taxon>Actinomycetes</taxon>
        <taxon>Mycobacteriales</taxon>
        <taxon>Nocardiaceae</taxon>
        <taxon>Nocardia</taxon>
    </lineage>
</organism>
<dbReference type="InterPro" id="IPR041413">
    <property type="entry name" value="MLTR_LBD"/>
</dbReference>
<dbReference type="GO" id="GO:0003677">
    <property type="term" value="F:DNA binding"/>
    <property type="evidence" value="ECO:0007669"/>
    <property type="project" value="InterPro"/>
</dbReference>
<reference evidence="2 3" key="1">
    <citation type="submission" date="2018-06" db="EMBL/GenBank/DDBJ databases">
        <authorList>
            <consortium name="Pathogen Informatics"/>
            <person name="Doyle S."/>
        </authorList>
    </citation>
    <scope>NUCLEOTIDE SEQUENCE [LARGE SCALE GENOMIC DNA]</scope>
    <source>
        <strain evidence="2 3">NCTC1934</strain>
    </source>
</reference>